<dbReference type="PANTHER" id="PTHR32322:SF2">
    <property type="entry name" value="EAMA DOMAIN-CONTAINING PROTEIN"/>
    <property type="match status" value="1"/>
</dbReference>
<evidence type="ECO:0000313" key="9">
    <source>
        <dbReference type="EMBL" id="QLD25416.1"/>
    </source>
</evidence>
<evidence type="ECO:0000256" key="7">
    <source>
        <dbReference type="SAM" id="Phobius"/>
    </source>
</evidence>
<feature type="transmembrane region" description="Helical" evidence="7">
    <location>
        <begin position="179"/>
        <end position="199"/>
    </location>
</feature>
<dbReference type="InterPro" id="IPR000620">
    <property type="entry name" value="EamA_dom"/>
</dbReference>
<feature type="compositionally biased region" description="Basic and acidic residues" evidence="6">
    <location>
        <begin position="287"/>
        <end position="308"/>
    </location>
</feature>
<feature type="domain" description="EamA" evidence="8">
    <location>
        <begin position="8"/>
        <end position="138"/>
    </location>
</feature>
<proteinExistence type="inferred from homology"/>
<feature type="transmembrane region" description="Helical" evidence="7">
    <location>
        <begin position="7"/>
        <end position="27"/>
    </location>
</feature>
<dbReference type="SUPFAM" id="SSF103481">
    <property type="entry name" value="Multidrug resistance efflux transporter EmrE"/>
    <property type="match status" value="2"/>
</dbReference>
<dbReference type="GO" id="GO:0016020">
    <property type="term" value="C:membrane"/>
    <property type="evidence" value="ECO:0007669"/>
    <property type="project" value="UniProtKB-SubCell"/>
</dbReference>
<evidence type="ECO:0000313" key="10">
    <source>
        <dbReference type="Proteomes" id="UP000509335"/>
    </source>
</evidence>
<evidence type="ECO:0000256" key="5">
    <source>
        <dbReference type="ARBA" id="ARBA00023136"/>
    </source>
</evidence>
<reference evidence="9 10" key="1">
    <citation type="submission" date="2020-07" db="EMBL/GenBank/DDBJ databases">
        <title>A bifunctional nitrone conjugated secondary metabolite targeting the ribosome.</title>
        <authorList>
            <person name="Limbrick E.M."/>
            <person name="Graf M."/>
            <person name="Derewacz D.K."/>
            <person name="Nguyen F."/>
            <person name="Spraggins J.M."/>
            <person name="Wieland M."/>
            <person name="Ynigez-Gutierrez A.E."/>
            <person name="Reisman B.J."/>
            <person name="Zinshteyn B."/>
            <person name="McCulloch K."/>
            <person name="Iverson T.M."/>
            <person name="Green R."/>
            <person name="Wilson D.N."/>
            <person name="Bachmann B.O."/>
        </authorList>
    </citation>
    <scope>NUCLEOTIDE SEQUENCE [LARGE SCALE GENOMIC DNA]</scope>
    <source>
        <strain evidence="10">aurantiaca</strain>
    </source>
</reference>
<evidence type="ECO:0000256" key="2">
    <source>
        <dbReference type="ARBA" id="ARBA00007362"/>
    </source>
</evidence>
<evidence type="ECO:0000256" key="3">
    <source>
        <dbReference type="ARBA" id="ARBA00022692"/>
    </source>
</evidence>
<feature type="transmembrane region" description="Helical" evidence="7">
    <location>
        <begin position="241"/>
        <end position="260"/>
    </location>
</feature>
<gene>
    <name evidence="9" type="ORF">HXZ27_15400</name>
</gene>
<dbReference type="InterPro" id="IPR050638">
    <property type="entry name" value="AA-Vitamin_Transporters"/>
</dbReference>
<evidence type="ECO:0000259" key="8">
    <source>
        <dbReference type="Pfam" id="PF00892"/>
    </source>
</evidence>
<feature type="domain" description="EamA" evidence="8">
    <location>
        <begin position="151"/>
        <end position="281"/>
    </location>
</feature>
<dbReference type="KEGG" id="mcab:HXZ27_15400"/>
<protein>
    <submittedName>
        <fullName evidence="9">DMT family transporter</fullName>
    </submittedName>
</protein>
<feature type="transmembrane region" description="Helical" evidence="7">
    <location>
        <begin position="121"/>
        <end position="140"/>
    </location>
</feature>
<feature type="transmembrane region" description="Helical" evidence="7">
    <location>
        <begin position="33"/>
        <end position="52"/>
    </location>
</feature>
<comment type="subcellular location">
    <subcellularLocation>
        <location evidence="1">Membrane</location>
        <topology evidence="1">Multi-pass membrane protein</topology>
    </subcellularLocation>
</comment>
<dbReference type="AlphaFoldDB" id="A0A7H8XK81"/>
<comment type="similarity">
    <text evidence="2">Belongs to the EamA transporter family.</text>
</comment>
<feature type="transmembrane region" description="Helical" evidence="7">
    <location>
        <begin position="64"/>
        <end position="82"/>
    </location>
</feature>
<keyword evidence="3 7" id="KW-0812">Transmembrane</keyword>
<name>A0A7H8XK81_9ACTN</name>
<dbReference type="EMBL" id="CP058322">
    <property type="protein sequence ID" value="QLD25416.1"/>
    <property type="molecule type" value="Genomic_DNA"/>
</dbReference>
<organism evidence="9 10">
    <name type="scientific">Micromonospora carbonacea</name>
    <dbReference type="NCBI Taxonomy" id="47853"/>
    <lineage>
        <taxon>Bacteria</taxon>
        <taxon>Bacillati</taxon>
        <taxon>Actinomycetota</taxon>
        <taxon>Actinomycetes</taxon>
        <taxon>Micromonosporales</taxon>
        <taxon>Micromonosporaceae</taxon>
        <taxon>Micromonospora</taxon>
    </lineage>
</organism>
<evidence type="ECO:0000256" key="4">
    <source>
        <dbReference type="ARBA" id="ARBA00022989"/>
    </source>
</evidence>
<evidence type="ECO:0000256" key="6">
    <source>
        <dbReference type="SAM" id="MobiDB-lite"/>
    </source>
</evidence>
<feature type="transmembrane region" description="Helical" evidence="7">
    <location>
        <begin position="266"/>
        <end position="284"/>
    </location>
</feature>
<evidence type="ECO:0000256" key="1">
    <source>
        <dbReference type="ARBA" id="ARBA00004141"/>
    </source>
</evidence>
<feature type="transmembrane region" description="Helical" evidence="7">
    <location>
        <begin position="211"/>
        <end position="234"/>
    </location>
</feature>
<feature type="region of interest" description="Disordered" evidence="6">
    <location>
        <begin position="287"/>
        <end position="315"/>
    </location>
</feature>
<accession>A0A7H8XK81</accession>
<dbReference type="InterPro" id="IPR037185">
    <property type="entry name" value="EmrE-like"/>
</dbReference>
<keyword evidence="5 7" id="KW-0472">Membrane</keyword>
<dbReference type="Proteomes" id="UP000509335">
    <property type="component" value="Chromosome"/>
</dbReference>
<sequence length="315" mass="32719">MTRRSWIDLVVLSALWGAVYPLITVALRDLPPALVVLGRVLLAALLLLPLAVRRDALRPVWRNPRAIIETVLVQSTAPLLLLTYGQQYVSASVAGILVGAQPLFVALLALRFAPDERPQGWRGLTGIILGLAGLVMLFGVDLSGGRTALLGGTLILAAALCYAAGAMMIHRRYAEAPPLGVATSAMLVTTAAVVVPASVTAPIRLPGVDATAALLVLGIVCTGATLALFYALIIRVGPARAALAFYLSPAFAVAFGVIFLREQISLAAILGLGAIVVGSVLAAHHSEPTPQRTKEADAEHGDTGHESDSELGDAG</sequence>
<feature type="transmembrane region" description="Helical" evidence="7">
    <location>
        <begin position="88"/>
        <end position="109"/>
    </location>
</feature>
<keyword evidence="4 7" id="KW-1133">Transmembrane helix</keyword>
<dbReference type="Pfam" id="PF00892">
    <property type="entry name" value="EamA"/>
    <property type="match status" value="2"/>
</dbReference>
<feature type="transmembrane region" description="Helical" evidence="7">
    <location>
        <begin position="146"/>
        <end position="167"/>
    </location>
</feature>
<dbReference type="PANTHER" id="PTHR32322">
    <property type="entry name" value="INNER MEMBRANE TRANSPORTER"/>
    <property type="match status" value="1"/>
</dbReference>